<evidence type="ECO:0000313" key="2">
    <source>
        <dbReference type="EMBL" id="MBB3980100.1"/>
    </source>
</evidence>
<proteinExistence type="predicted"/>
<keyword evidence="3" id="KW-1185">Reference proteome</keyword>
<dbReference type="Proteomes" id="UP000574761">
    <property type="component" value="Unassembled WGS sequence"/>
</dbReference>
<evidence type="ECO:0000313" key="3">
    <source>
        <dbReference type="Proteomes" id="UP000574761"/>
    </source>
</evidence>
<dbReference type="EMBL" id="JACIEE010000015">
    <property type="protein sequence ID" value="MBB3980100.1"/>
    <property type="molecule type" value="Genomic_DNA"/>
</dbReference>
<feature type="region of interest" description="Disordered" evidence="1">
    <location>
        <begin position="1"/>
        <end position="118"/>
    </location>
</feature>
<evidence type="ECO:0000256" key="1">
    <source>
        <dbReference type="SAM" id="MobiDB-lite"/>
    </source>
</evidence>
<reference evidence="2 3" key="1">
    <citation type="submission" date="2020-08" db="EMBL/GenBank/DDBJ databases">
        <title>Genomic Encyclopedia of Type Strains, Phase IV (KMG-IV): sequencing the most valuable type-strain genomes for metagenomic binning, comparative biology and taxonomic classification.</title>
        <authorList>
            <person name="Goeker M."/>
        </authorList>
    </citation>
    <scope>NUCLEOTIDE SEQUENCE [LARGE SCALE GENOMIC DNA]</scope>
    <source>
        <strain evidence="2 3">DSM 100211</strain>
    </source>
</reference>
<feature type="compositionally biased region" description="Basic and acidic residues" evidence="1">
    <location>
        <begin position="98"/>
        <end position="118"/>
    </location>
</feature>
<organism evidence="2 3">
    <name type="scientific">Mycoplana azooxidifex</name>
    <dbReference type="NCBI Taxonomy" id="1636188"/>
    <lineage>
        <taxon>Bacteria</taxon>
        <taxon>Pseudomonadati</taxon>
        <taxon>Pseudomonadota</taxon>
        <taxon>Alphaproteobacteria</taxon>
        <taxon>Hyphomicrobiales</taxon>
        <taxon>Rhizobiaceae</taxon>
        <taxon>Mycoplana</taxon>
    </lineage>
</organism>
<gene>
    <name evidence="2" type="ORF">GGQ64_005347</name>
</gene>
<feature type="region of interest" description="Disordered" evidence="1">
    <location>
        <begin position="205"/>
        <end position="234"/>
    </location>
</feature>
<protein>
    <submittedName>
        <fullName evidence="2">Uncharacterized protein</fullName>
    </submittedName>
</protein>
<dbReference type="AlphaFoldDB" id="A0A7W6DGC3"/>
<comment type="caution">
    <text evidence="2">The sequence shown here is derived from an EMBL/GenBank/DDBJ whole genome shotgun (WGS) entry which is preliminary data.</text>
</comment>
<accession>A0A7W6DGC3</accession>
<name>A0A7W6DGC3_9HYPH</name>
<sequence>MTDSSTAGADTGVVEVSGVSQAESPPANEGVKSYEDAIDAALGSTEESPASASGDEASTSKPTGETVKADEGGENGSDGPQDPTEDELKSYSHTAQSRIRELVDRRKAAESQITERDQQIEELRPRAERIDKLESFMRANSVSHQDLDNAVNISALIQTGRYDQALQLMGPIYQELLDRTGNILPQELQQEVEAGYITRQRALELHKSRKSSENATAREKAATERDQRESAERAHANRVDMMTRAGDAWAAQKKTSDPDWSTKQDLVNSELELQLRRIAQSAPQDLPSDIAGVRKLLDGCLKTVEGRLKVFRPAPQAITPTTGRPAGAGAQSKPATYMDAINQALGE</sequence>
<dbReference type="RefSeq" id="WP_183808253.1">
    <property type="nucleotide sequence ID" value="NZ_JACIEE010000015.1"/>
</dbReference>
<feature type="compositionally biased region" description="Polar residues" evidence="1">
    <location>
        <begin position="45"/>
        <end position="63"/>
    </location>
</feature>